<organism evidence="2">
    <name type="scientific">Leptolyngbya sp. NK1-12</name>
    <dbReference type="NCBI Taxonomy" id="2547451"/>
    <lineage>
        <taxon>Bacteria</taxon>
        <taxon>Bacillati</taxon>
        <taxon>Cyanobacteriota</taxon>
        <taxon>Cyanophyceae</taxon>
        <taxon>Leptolyngbyales</taxon>
        <taxon>Leptolyngbyaceae</taxon>
        <taxon>Leptolyngbya group</taxon>
        <taxon>Leptolyngbya</taxon>
    </lineage>
</organism>
<sequence>MANRNELAAYTSSLVNMSEYAELQERLKLYQVFQKLYEHHRGLLDEILDLENSSSTSVGMTSAYVQGFMSDEQGYLVTNLMQGKTQALMQPQQTWVIGRDPRRSFISIQDIRLSRCHAAIRYVPHQGFYLIDLGSRNHSFVNGELVRQVLLRDGDQVRLGSVAFTFFLCQSTKTLEPLPAEVVTRLAHHQAAAQATASEVGIAVQVVSEQAEDVEEDSIPTLDLYHETSGFLRLGDSE</sequence>
<name>A0AA96WGD1_9CYAN</name>
<dbReference type="RefSeq" id="WP_316430424.1">
    <property type="nucleotide sequence ID" value="NZ_CP053586.1"/>
</dbReference>
<dbReference type="EMBL" id="CP053586">
    <property type="protein sequence ID" value="WNZ24564.1"/>
    <property type="molecule type" value="Genomic_DNA"/>
</dbReference>
<feature type="domain" description="FHA" evidence="1">
    <location>
        <begin position="95"/>
        <end position="146"/>
    </location>
</feature>
<evidence type="ECO:0000259" key="1">
    <source>
        <dbReference type="PROSITE" id="PS50006"/>
    </source>
</evidence>
<evidence type="ECO:0000313" key="2">
    <source>
        <dbReference type="EMBL" id="WNZ24564.1"/>
    </source>
</evidence>
<dbReference type="Gene3D" id="2.60.200.20">
    <property type="match status" value="1"/>
</dbReference>
<dbReference type="InterPro" id="IPR050923">
    <property type="entry name" value="Cell_Proc_Reg/RNA_Proc"/>
</dbReference>
<dbReference type="SMART" id="SM00240">
    <property type="entry name" value="FHA"/>
    <property type="match status" value="1"/>
</dbReference>
<accession>A0AA96WGD1</accession>
<dbReference type="Pfam" id="PF00498">
    <property type="entry name" value="FHA"/>
    <property type="match status" value="1"/>
</dbReference>
<dbReference type="SUPFAM" id="SSF49879">
    <property type="entry name" value="SMAD/FHA domain"/>
    <property type="match status" value="1"/>
</dbReference>
<proteinExistence type="predicted"/>
<dbReference type="InterPro" id="IPR008984">
    <property type="entry name" value="SMAD_FHA_dom_sf"/>
</dbReference>
<dbReference type="AlphaFoldDB" id="A0AA96WGD1"/>
<gene>
    <name evidence="2" type="ORF">HJG54_18040</name>
</gene>
<dbReference type="PANTHER" id="PTHR23308">
    <property type="entry name" value="NUCLEAR INHIBITOR OF PROTEIN PHOSPHATASE-1"/>
    <property type="match status" value="1"/>
</dbReference>
<reference evidence="2" key="1">
    <citation type="submission" date="2020-05" db="EMBL/GenBank/DDBJ databases">
        <authorList>
            <person name="Zhu T."/>
            <person name="Keshari N."/>
            <person name="Lu X."/>
        </authorList>
    </citation>
    <scope>NUCLEOTIDE SEQUENCE</scope>
    <source>
        <strain evidence="2">NK1-12</strain>
    </source>
</reference>
<dbReference type="InterPro" id="IPR000253">
    <property type="entry name" value="FHA_dom"/>
</dbReference>
<dbReference type="PROSITE" id="PS50006">
    <property type="entry name" value="FHA_DOMAIN"/>
    <property type="match status" value="1"/>
</dbReference>
<dbReference type="CDD" id="cd00060">
    <property type="entry name" value="FHA"/>
    <property type="match status" value="1"/>
</dbReference>
<protein>
    <submittedName>
        <fullName evidence="2">FHA domain-containing protein</fullName>
    </submittedName>
</protein>